<dbReference type="EMBL" id="JACHOB010000004">
    <property type="protein sequence ID" value="MBB4659679.1"/>
    <property type="molecule type" value="Genomic_DNA"/>
</dbReference>
<keyword evidence="1" id="KW-0378">Hydrolase</keyword>
<reference evidence="1 2" key="1">
    <citation type="submission" date="2020-08" db="EMBL/GenBank/DDBJ databases">
        <title>Genomic Encyclopedia of Type Strains, Phase IV (KMG-IV): sequencing the most valuable type-strain genomes for metagenomic binning, comparative biology and taxonomic classification.</title>
        <authorList>
            <person name="Goeker M."/>
        </authorList>
    </citation>
    <scope>NUCLEOTIDE SEQUENCE [LARGE SCALE GENOMIC DNA]</scope>
    <source>
        <strain evidence="1 2">DSM 102850</strain>
    </source>
</reference>
<accession>A0A840I485</accession>
<dbReference type="GO" id="GO:0016787">
    <property type="term" value="F:hydrolase activity"/>
    <property type="evidence" value="ECO:0007669"/>
    <property type="project" value="UniProtKB-KW"/>
</dbReference>
<keyword evidence="2" id="KW-1185">Reference proteome</keyword>
<dbReference type="InterPro" id="IPR007709">
    <property type="entry name" value="N-FG_amidohydro"/>
</dbReference>
<dbReference type="SUPFAM" id="SSF53187">
    <property type="entry name" value="Zn-dependent exopeptidases"/>
    <property type="match status" value="1"/>
</dbReference>
<dbReference type="RefSeq" id="WP_183818496.1">
    <property type="nucleotide sequence ID" value="NZ_JACHOB010000004.1"/>
</dbReference>
<evidence type="ECO:0000313" key="1">
    <source>
        <dbReference type="EMBL" id="MBB4659679.1"/>
    </source>
</evidence>
<dbReference type="AlphaFoldDB" id="A0A840I485"/>
<name>A0A840I485_9PROT</name>
<proteinExistence type="predicted"/>
<dbReference type="Pfam" id="PF05013">
    <property type="entry name" value="FGase"/>
    <property type="match status" value="1"/>
</dbReference>
<comment type="caution">
    <text evidence="1">The sequence shown here is derived from an EMBL/GenBank/DDBJ whole genome shotgun (WGS) entry which is preliminary data.</text>
</comment>
<dbReference type="Gene3D" id="3.40.630.40">
    <property type="entry name" value="Zn-dependent exopeptidases"/>
    <property type="match status" value="1"/>
</dbReference>
<gene>
    <name evidence="1" type="ORF">GGQ59_002216</name>
</gene>
<organism evidence="1 2">
    <name type="scientific">Parvularcula dongshanensis</name>
    <dbReference type="NCBI Taxonomy" id="1173995"/>
    <lineage>
        <taxon>Bacteria</taxon>
        <taxon>Pseudomonadati</taxon>
        <taxon>Pseudomonadota</taxon>
        <taxon>Alphaproteobacteria</taxon>
        <taxon>Parvularculales</taxon>
        <taxon>Parvularculaceae</taxon>
        <taxon>Parvularcula</taxon>
    </lineage>
</organism>
<evidence type="ECO:0000313" key="2">
    <source>
        <dbReference type="Proteomes" id="UP000563524"/>
    </source>
</evidence>
<protein>
    <submittedName>
        <fullName evidence="1">N-formylglutamate amidohydrolase</fullName>
    </submittedName>
</protein>
<dbReference type="Proteomes" id="UP000563524">
    <property type="component" value="Unassembled WGS sequence"/>
</dbReference>
<sequence length="288" mass="31395">MVASIVKDGYPGHRITRPTAWTAPYVFACPHAGRTYPTAFVEGTRLSLLDLRRSEDAYVDLLMPEAETAGVPVLTADFPRAFVDVNRAPYEMDPLLFDGPISAERTRSNRVLAGFGVIPKLAAEGRAIYARKLPAQEGRARIKWCYEPYHAALRTLITECLTLFGIATVIDWHSMPSATAGRSLPDIVFGDRFGASCGAGVVAAWEKNFRDAGFGTGRNSPYAGGYVTSLYGRPTEGVHVLQVEVNRGLYLDEGRVARSEGFEPLRARLGEVARGLLEGSTTYSFAAE</sequence>